<sequence>MARNESRFIQPVRSPSPALFRNQRFSLFPMVQIVYKSNLWYVTPPPWAATTAPSHPNRNPGLS</sequence>
<reference evidence="1 2" key="1">
    <citation type="journal article" date="2013" name="Front. Microbiol.">
        <title>The genome of Nitrospina gracilis illuminates the metabolism and evolution of the major marine nitrite oxidizer.</title>
        <authorList>
            <person name="Luecker S."/>
            <person name="Nowka B."/>
            <person name="Rattei T."/>
            <person name="Spieck E."/>
            <person name="and Daims H."/>
        </authorList>
    </citation>
    <scope>NUCLEOTIDE SEQUENCE [LARGE SCALE GENOMIC DNA]</scope>
    <source>
        <strain evidence="1 2">3/211</strain>
    </source>
</reference>
<dbReference type="Proteomes" id="UP000011704">
    <property type="component" value="Unassembled WGS sequence"/>
</dbReference>
<dbReference type="STRING" id="1266370.NITGR_170080"/>
<name>M1YWG0_NITG3</name>
<comment type="caution">
    <text evidence="1">The sequence shown here is derived from an EMBL/GenBank/DDBJ whole genome shotgun (WGS) entry which is preliminary data.</text>
</comment>
<protein>
    <submittedName>
        <fullName evidence="1">Uncharacterized protein</fullName>
    </submittedName>
</protein>
<organism evidence="1 2">
    <name type="scientific">Nitrospina gracilis (strain 3/211)</name>
    <dbReference type="NCBI Taxonomy" id="1266370"/>
    <lineage>
        <taxon>Bacteria</taxon>
        <taxon>Pseudomonadati</taxon>
        <taxon>Nitrospinota/Tectimicrobiota group</taxon>
        <taxon>Nitrospinota</taxon>
        <taxon>Nitrospinia</taxon>
        <taxon>Nitrospinales</taxon>
        <taxon>Nitrospinaceae</taxon>
        <taxon>Nitrospina</taxon>
    </lineage>
</organism>
<dbReference type="HOGENOM" id="CLU_2881285_0_0_0"/>
<proteinExistence type="predicted"/>
<dbReference type="EMBL" id="CAQJ01000019">
    <property type="protein sequence ID" value="CCQ89823.1"/>
    <property type="molecule type" value="Genomic_DNA"/>
</dbReference>
<evidence type="ECO:0000313" key="1">
    <source>
        <dbReference type="EMBL" id="CCQ89823.1"/>
    </source>
</evidence>
<accession>M1YWG0</accession>
<gene>
    <name evidence="1" type="ORF">NITGR_170080</name>
</gene>
<dbReference type="InParanoid" id="M1YWG0"/>
<evidence type="ECO:0000313" key="2">
    <source>
        <dbReference type="Proteomes" id="UP000011704"/>
    </source>
</evidence>
<keyword evidence="2" id="KW-1185">Reference proteome</keyword>
<dbReference type="AlphaFoldDB" id="M1YWG0"/>